<evidence type="ECO:0000313" key="2">
    <source>
        <dbReference type="EMBL" id="QDS73874.1"/>
    </source>
</evidence>
<dbReference type="EMBL" id="CP042194">
    <property type="protein sequence ID" value="QDS73874.1"/>
    <property type="molecule type" value="Genomic_DNA"/>
</dbReference>
<reference evidence="2 3" key="1">
    <citation type="submission" date="2019-07" db="EMBL/GenBank/DDBJ databases">
        <title>Finished genome of Venturia effusa.</title>
        <authorList>
            <person name="Young C.A."/>
            <person name="Cox M.P."/>
            <person name="Ganley A.R.D."/>
            <person name="David W.J."/>
        </authorList>
    </citation>
    <scope>NUCLEOTIDE SEQUENCE [LARGE SCALE GENOMIC DNA]</scope>
    <source>
        <strain evidence="3">albino</strain>
    </source>
</reference>
<dbReference type="Proteomes" id="UP000316270">
    <property type="component" value="Chromosome 10"/>
</dbReference>
<organism evidence="2 3">
    <name type="scientific">Venturia effusa</name>
    <dbReference type="NCBI Taxonomy" id="50376"/>
    <lineage>
        <taxon>Eukaryota</taxon>
        <taxon>Fungi</taxon>
        <taxon>Dikarya</taxon>
        <taxon>Ascomycota</taxon>
        <taxon>Pezizomycotina</taxon>
        <taxon>Dothideomycetes</taxon>
        <taxon>Pleosporomycetidae</taxon>
        <taxon>Venturiales</taxon>
        <taxon>Venturiaceae</taxon>
        <taxon>Venturia</taxon>
    </lineage>
</organism>
<sequence>MDPRTWRDMRRRGERQPGDGQRLRGPTDPRFHQAMQEREMRERMERMDLSQRRNRNGYEGGGPHNRGDYRMTSYQDGLMREQQRLERRMAPEGSYGNDRAPGPGGMVSPLERRFMDPRDRNRIREDRIRVESRMGGPRRGNFGPGFQQVELDPMYHRGGMGPAGPRLSAGGPHGMHPRQNDRPRNPYEGRYDGGMEPTFFDPRMMGPRWNRH</sequence>
<accession>A0A517LE33</accession>
<protein>
    <submittedName>
        <fullName evidence="2">Uncharacterized protein</fullName>
    </submittedName>
</protein>
<feature type="compositionally biased region" description="Basic and acidic residues" evidence="1">
    <location>
        <begin position="14"/>
        <end position="51"/>
    </location>
</feature>
<feature type="region of interest" description="Disordered" evidence="1">
    <location>
        <begin position="161"/>
        <end position="212"/>
    </location>
</feature>
<dbReference type="OrthoDB" id="3936107at2759"/>
<feature type="region of interest" description="Disordered" evidence="1">
    <location>
        <begin position="1"/>
        <end position="69"/>
    </location>
</feature>
<feature type="region of interest" description="Disordered" evidence="1">
    <location>
        <begin position="91"/>
        <end position="111"/>
    </location>
</feature>
<gene>
    <name evidence="2" type="ORF">FKW77_006955</name>
</gene>
<dbReference type="AlphaFoldDB" id="A0A517LE33"/>
<proteinExistence type="predicted"/>
<evidence type="ECO:0000313" key="3">
    <source>
        <dbReference type="Proteomes" id="UP000316270"/>
    </source>
</evidence>
<evidence type="ECO:0000256" key="1">
    <source>
        <dbReference type="SAM" id="MobiDB-lite"/>
    </source>
</evidence>
<name>A0A517LE33_9PEZI</name>
<feature type="compositionally biased region" description="Basic and acidic residues" evidence="1">
    <location>
        <begin position="178"/>
        <end position="193"/>
    </location>
</feature>
<keyword evidence="3" id="KW-1185">Reference proteome</keyword>